<keyword evidence="9" id="KW-0804">Transcription</keyword>
<feature type="coiled-coil region" evidence="12">
    <location>
        <begin position="110"/>
        <end position="159"/>
    </location>
</feature>
<evidence type="ECO:0000256" key="7">
    <source>
        <dbReference type="ARBA" id="ARBA00023015"/>
    </source>
</evidence>
<dbReference type="FunFam" id="3.30.160.60:FF:000508">
    <property type="entry name" value="Myeloid zinc finger 1"/>
    <property type="match status" value="1"/>
</dbReference>
<feature type="region of interest" description="Disordered" evidence="13">
    <location>
        <begin position="193"/>
        <end position="337"/>
    </location>
</feature>
<evidence type="ECO:0000259" key="14">
    <source>
        <dbReference type="PROSITE" id="PS50157"/>
    </source>
</evidence>
<dbReference type="PROSITE" id="PS50157">
    <property type="entry name" value="ZINC_FINGER_C2H2_2"/>
    <property type="match status" value="11"/>
</dbReference>
<dbReference type="InterPro" id="IPR013087">
    <property type="entry name" value="Znf_C2H2_type"/>
</dbReference>
<comment type="similarity">
    <text evidence="2">Belongs to the krueppel C2H2-type zinc-finger protein family.</text>
</comment>
<evidence type="ECO:0000256" key="13">
    <source>
        <dbReference type="SAM" id="MobiDB-lite"/>
    </source>
</evidence>
<feature type="domain" description="C2H2-type" evidence="14">
    <location>
        <begin position="706"/>
        <end position="733"/>
    </location>
</feature>
<evidence type="ECO:0000256" key="11">
    <source>
        <dbReference type="PROSITE-ProRule" id="PRU00042"/>
    </source>
</evidence>
<evidence type="ECO:0000313" key="16">
    <source>
        <dbReference type="Proteomes" id="UP000265020"/>
    </source>
</evidence>
<feature type="domain" description="C2H2-type" evidence="14">
    <location>
        <begin position="416"/>
        <end position="443"/>
    </location>
</feature>
<name>A0A3Q2DTY7_CYPVA</name>
<evidence type="ECO:0000256" key="1">
    <source>
        <dbReference type="ARBA" id="ARBA00004123"/>
    </source>
</evidence>
<evidence type="ECO:0000256" key="4">
    <source>
        <dbReference type="ARBA" id="ARBA00022737"/>
    </source>
</evidence>
<dbReference type="FunFam" id="3.30.160.60:FF:000965">
    <property type="entry name" value="Neurotrophin receptor-interacting factor homolog"/>
    <property type="match status" value="1"/>
</dbReference>
<evidence type="ECO:0000256" key="6">
    <source>
        <dbReference type="ARBA" id="ARBA00022833"/>
    </source>
</evidence>
<reference evidence="15" key="1">
    <citation type="submission" date="2025-08" db="UniProtKB">
        <authorList>
            <consortium name="Ensembl"/>
        </authorList>
    </citation>
    <scope>IDENTIFICATION</scope>
</reference>
<dbReference type="SMART" id="SM00355">
    <property type="entry name" value="ZnF_C2H2"/>
    <property type="match status" value="13"/>
</dbReference>
<evidence type="ECO:0000256" key="9">
    <source>
        <dbReference type="ARBA" id="ARBA00023163"/>
    </source>
</evidence>
<protein>
    <recommendedName>
        <fullName evidence="14">C2H2-type domain-containing protein</fullName>
    </recommendedName>
</protein>
<keyword evidence="4" id="KW-0677">Repeat</keyword>
<dbReference type="InterPro" id="IPR036236">
    <property type="entry name" value="Znf_C2H2_sf"/>
</dbReference>
<keyword evidence="10" id="KW-0539">Nucleus</keyword>
<dbReference type="GO" id="GO:0042802">
    <property type="term" value="F:identical protein binding"/>
    <property type="evidence" value="ECO:0007669"/>
    <property type="project" value="UniProtKB-ARBA"/>
</dbReference>
<keyword evidence="5 11" id="KW-0863">Zinc-finger</keyword>
<evidence type="ECO:0000256" key="2">
    <source>
        <dbReference type="ARBA" id="ARBA00006991"/>
    </source>
</evidence>
<feature type="domain" description="C2H2-type" evidence="14">
    <location>
        <begin position="678"/>
        <end position="705"/>
    </location>
</feature>
<feature type="compositionally biased region" description="Low complexity" evidence="13">
    <location>
        <begin position="246"/>
        <end position="260"/>
    </location>
</feature>
<organism evidence="15 16">
    <name type="scientific">Cyprinodon variegatus</name>
    <name type="common">Sheepshead minnow</name>
    <dbReference type="NCBI Taxonomy" id="28743"/>
    <lineage>
        <taxon>Eukaryota</taxon>
        <taxon>Metazoa</taxon>
        <taxon>Chordata</taxon>
        <taxon>Craniata</taxon>
        <taxon>Vertebrata</taxon>
        <taxon>Euteleostomi</taxon>
        <taxon>Actinopterygii</taxon>
        <taxon>Neopterygii</taxon>
        <taxon>Teleostei</taxon>
        <taxon>Neoteleostei</taxon>
        <taxon>Acanthomorphata</taxon>
        <taxon>Ovalentaria</taxon>
        <taxon>Atherinomorphae</taxon>
        <taxon>Cyprinodontiformes</taxon>
        <taxon>Cyprinodontidae</taxon>
        <taxon>Cyprinodon</taxon>
    </lineage>
</organism>
<dbReference type="Gene3D" id="3.30.160.60">
    <property type="entry name" value="Classic Zinc Finger"/>
    <property type="match status" value="9"/>
</dbReference>
<dbReference type="FunFam" id="3.30.160.60:FF:000624">
    <property type="entry name" value="zinc finger protein 697"/>
    <property type="match status" value="1"/>
</dbReference>
<feature type="compositionally biased region" description="Basic residues" evidence="13">
    <location>
        <begin position="322"/>
        <end position="337"/>
    </location>
</feature>
<dbReference type="AlphaFoldDB" id="A0A3Q2DTY7"/>
<dbReference type="SUPFAM" id="SSF57667">
    <property type="entry name" value="beta-beta-alpha zinc fingers"/>
    <property type="match status" value="7"/>
</dbReference>
<feature type="domain" description="C2H2-type" evidence="14">
    <location>
        <begin position="500"/>
        <end position="528"/>
    </location>
</feature>
<dbReference type="FunFam" id="3.30.160.60:FF:001450">
    <property type="entry name" value="zinc finger protein 774"/>
    <property type="match status" value="1"/>
</dbReference>
<keyword evidence="7" id="KW-0805">Transcription regulation</keyword>
<keyword evidence="8" id="KW-0238">DNA-binding</keyword>
<feature type="domain" description="C2H2-type" evidence="14">
    <location>
        <begin position="539"/>
        <end position="566"/>
    </location>
</feature>
<dbReference type="Pfam" id="PF00096">
    <property type="entry name" value="zf-C2H2"/>
    <property type="match status" value="8"/>
</dbReference>
<dbReference type="GeneTree" id="ENSGT00950000183052"/>
<sequence>MFYKVDVWGLARPLQVVEMLLCVYNFSNIYWTLPVQQGSLFHSYALNLLNGSVFHRIVFTCSEVLCGFCGSENSDCGAMSSFQLLRMSVHERISAAAEDVLQQLEHGKEAAKLRTQRALLTARLTAAAEEIFVLFKETLAEYEQRLRRSEEEICRQRKQLDILLKPEVRLNRSEQSQLFKGAATPAACGYLSSSGQLHNKSPSDQSEEEETENRDLLKIVTLDDSDLPPQFNPPNLSRFESDHNISDASCPSSPRSSSPSYHEPASETTDEDDDWMDSLPLRSEGRRKRGRPFGSGGKKKRGQHFGSVGRQERSQPVGAVEKKKRGRPLGSLGKKKRELLGLEPVGEVKKRKRAPPTESFSCYVCGRLCPGKGFLLQHALRVCSSNPECRCGFCGELSDSADSLMAHLQAHQQNTKTCSICGKTFTSIRAQELHFRIHTGEKPHACPKCDKMFRQKTNLVSHMLVHAAEKPFKCKKCPRAFCHLTSLERHMEEHNEELIISCSLCNQAFSKRKDLRKHMATTHGDIIPKTNKGRTSVVSNCKVCGQAFDRKILLVRHAGTHGQDPNCCCGVCGSQFDSIDSLNTHLRFHRVAARTCETCGKSFPGRSALLMHLRIHTGEKPFTCSFCEKAFNQIGNLKMHMRIHTGERAFSCSICGKGFTQKNSLDTHIRFHNKERRFLCQVCGKGFMQDVDLKRHILIHTGERPYVCRICGKSFQARRSLNGHIKVHEASGNVDYAEEERVESYFPENFQL</sequence>
<dbReference type="GO" id="GO:0000981">
    <property type="term" value="F:DNA-binding transcription factor activity, RNA polymerase II-specific"/>
    <property type="evidence" value="ECO:0007669"/>
    <property type="project" value="TreeGrafter"/>
</dbReference>
<evidence type="ECO:0000256" key="10">
    <source>
        <dbReference type="ARBA" id="ARBA00023242"/>
    </source>
</evidence>
<evidence type="ECO:0000256" key="8">
    <source>
        <dbReference type="ARBA" id="ARBA00023125"/>
    </source>
</evidence>
<keyword evidence="6" id="KW-0862">Zinc</keyword>
<dbReference type="Pfam" id="PF13912">
    <property type="entry name" value="zf-C2H2_6"/>
    <property type="match status" value="1"/>
</dbReference>
<evidence type="ECO:0000256" key="12">
    <source>
        <dbReference type="SAM" id="Coils"/>
    </source>
</evidence>
<dbReference type="Proteomes" id="UP000265020">
    <property type="component" value="Unassembled WGS sequence"/>
</dbReference>
<keyword evidence="3" id="KW-0479">Metal-binding</keyword>
<dbReference type="PANTHER" id="PTHR23226">
    <property type="entry name" value="ZINC FINGER AND SCAN DOMAIN-CONTAINING"/>
    <property type="match status" value="1"/>
</dbReference>
<feature type="compositionally biased region" description="Polar residues" evidence="13">
    <location>
        <begin position="193"/>
        <end position="204"/>
    </location>
</feature>
<keyword evidence="12" id="KW-0175">Coiled coil</keyword>
<evidence type="ECO:0000313" key="15">
    <source>
        <dbReference type="Ensembl" id="ENSCVAP00000022339.1"/>
    </source>
</evidence>
<feature type="domain" description="C2H2-type" evidence="14">
    <location>
        <begin position="622"/>
        <end position="649"/>
    </location>
</feature>
<dbReference type="PANTHER" id="PTHR23226:SF416">
    <property type="entry name" value="FI01424P"/>
    <property type="match status" value="1"/>
</dbReference>
<dbReference type="PROSITE" id="PS00028">
    <property type="entry name" value="ZINC_FINGER_C2H2_1"/>
    <property type="match status" value="10"/>
</dbReference>
<feature type="domain" description="C2H2-type" evidence="14">
    <location>
        <begin position="594"/>
        <end position="621"/>
    </location>
</feature>
<feature type="domain" description="C2H2-type" evidence="14">
    <location>
        <begin position="567"/>
        <end position="589"/>
    </location>
</feature>
<dbReference type="GO" id="GO:0005634">
    <property type="term" value="C:nucleus"/>
    <property type="evidence" value="ECO:0007669"/>
    <property type="project" value="UniProtKB-SubCell"/>
</dbReference>
<dbReference type="GO" id="GO:0008270">
    <property type="term" value="F:zinc ion binding"/>
    <property type="evidence" value="ECO:0007669"/>
    <property type="project" value="UniProtKB-KW"/>
</dbReference>
<accession>A0A3Q2DTY7</accession>
<evidence type="ECO:0000256" key="5">
    <source>
        <dbReference type="ARBA" id="ARBA00022771"/>
    </source>
</evidence>
<dbReference type="GO" id="GO:0000978">
    <property type="term" value="F:RNA polymerase II cis-regulatory region sequence-specific DNA binding"/>
    <property type="evidence" value="ECO:0007669"/>
    <property type="project" value="TreeGrafter"/>
</dbReference>
<reference evidence="15" key="2">
    <citation type="submission" date="2025-09" db="UniProtKB">
        <authorList>
            <consortium name="Ensembl"/>
        </authorList>
    </citation>
    <scope>IDENTIFICATION</scope>
</reference>
<feature type="domain" description="C2H2-type" evidence="14">
    <location>
        <begin position="444"/>
        <end position="471"/>
    </location>
</feature>
<dbReference type="FunFam" id="3.30.160.60:FF:001954">
    <property type="entry name" value="Zinc finger protein 787"/>
    <property type="match status" value="1"/>
</dbReference>
<feature type="domain" description="C2H2-type" evidence="14">
    <location>
        <begin position="650"/>
        <end position="677"/>
    </location>
</feature>
<feature type="compositionally biased region" description="Basic residues" evidence="13">
    <location>
        <begin position="285"/>
        <end position="303"/>
    </location>
</feature>
<proteinExistence type="inferred from homology"/>
<evidence type="ECO:0000256" key="3">
    <source>
        <dbReference type="ARBA" id="ARBA00022723"/>
    </source>
</evidence>
<feature type="domain" description="C2H2-type" evidence="14">
    <location>
        <begin position="472"/>
        <end position="499"/>
    </location>
</feature>
<keyword evidence="16" id="KW-1185">Reference proteome</keyword>
<dbReference type="Ensembl" id="ENSCVAT00000009531.1">
    <property type="protein sequence ID" value="ENSCVAP00000022339.1"/>
    <property type="gene ID" value="ENSCVAG00000004958.1"/>
</dbReference>
<dbReference type="FunFam" id="3.30.160.60:FF:001325">
    <property type="entry name" value="zinc finger protein 200"/>
    <property type="match status" value="1"/>
</dbReference>
<comment type="subcellular location">
    <subcellularLocation>
        <location evidence="1">Nucleus</location>
    </subcellularLocation>
</comment>